<keyword evidence="4" id="KW-1133">Transmembrane helix</keyword>
<reference evidence="8 9" key="1">
    <citation type="submission" date="2018-06" db="EMBL/GenBank/DDBJ databases">
        <title>Extensive metabolic versatility and redundancy in microbially diverse, dynamic hydrothermal sediments.</title>
        <authorList>
            <person name="Dombrowski N."/>
            <person name="Teske A."/>
            <person name="Baker B.J."/>
        </authorList>
    </citation>
    <scope>NUCLEOTIDE SEQUENCE [LARGE SCALE GENOMIC DNA]</scope>
    <source>
        <strain evidence="8">B3_G15</strain>
    </source>
</reference>
<dbReference type="InterPro" id="IPR051204">
    <property type="entry name" value="ABC_transp_perm/SBD"/>
</dbReference>
<dbReference type="Pfam" id="PF00528">
    <property type="entry name" value="BPD_transp_1"/>
    <property type="match status" value="1"/>
</dbReference>
<organism evidence="8 9">
    <name type="scientific">Aerophobetes bacterium</name>
    <dbReference type="NCBI Taxonomy" id="2030807"/>
    <lineage>
        <taxon>Bacteria</taxon>
        <taxon>Candidatus Aerophobota</taxon>
    </lineage>
</organism>
<keyword evidence="5" id="KW-0472">Membrane</keyword>
<dbReference type="PROSITE" id="PS50928">
    <property type="entry name" value="ABC_TM1"/>
    <property type="match status" value="1"/>
</dbReference>
<name>A0A662DJM1_UNCAE</name>
<dbReference type="FunFam" id="1.10.3720.10:FF:000001">
    <property type="entry name" value="Glycine betaine ABC transporter, permease"/>
    <property type="match status" value="1"/>
</dbReference>
<evidence type="ECO:0000256" key="5">
    <source>
        <dbReference type="ARBA" id="ARBA00023136"/>
    </source>
</evidence>
<protein>
    <submittedName>
        <fullName evidence="8">Choline ABC transporter permease</fullName>
    </submittedName>
</protein>
<evidence type="ECO:0000259" key="7">
    <source>
        <dbReference type="PROSITE" id="PS50928"/>
    </source>
</evidence>
<evidence type="ECO:0000313" key="9">
    <source>
        <dbReference type="Proteomes" id="UP000280417"/>
    </source>
</evidence>
<proteinExistence type="inferred from homology"/>
<dbReference type="GO" id="GO:0031460">
    <property type="term" value="P:glycine betaine transport"/>
    <property type="evidence" value="ECO:0007669"/>
    <property type="project" value="TreeGrafter"/>
</dbReference>
<evidence type="ECO:0000313" key="8">
    <source>
        <dbReference type="EMBL" id="RLE14483.1"/>
    </source>
</evidence>
<evidence type="ECO:0000256" key="1">
    <source>
        <dbReference type="ARBA" id="ARBA00004141"/>
    </source>
</evidence>
<dbReference type="PANTHER" id="PTHR30177">
    <property type="entry name" value="GLYCINE BETAINE/L-PROLINE TRANSPORT SYSTEM PERMEASE PROTEIN PROW"/>
    <property type="match status" value="1"/>
</dbReference>
<dbReference type="Proteomes" id="UP000280417">
    <property type="component" value="Unassembled WGS sequence"/>
</dbReference>
<dbReference type="InterPro" id="IPR035906">
    <property type="entry name" value="MetI-like_sf"/>
</dbReference>
<dbReference type="AlphaFoldDB" id="A0A662DJM1"/>
<dbReference type="GO" id="GO:0055085">
    <property type="term" value="P:transmembrane transport"/>
    <property type="evidence" value="ECO:0007669"/>
    <property type="project" value="InterPro"/>
</dbReference>
<comment type="subcellular location">
    <subcellularLocation>
        <location evidence="6">Cell membrane</location>
        <topology evidence="6">Multi-pass membrane protein</topology>
    </subcellularLocation>
    <subcellularLocation>
        <location evidence="1">Membrane</location>
        <topology evidence="1">Multi-pass membrane protein</topology>
    </subcellularLocation>
</comment>
<evidence type="ECO:0000256" key="4">
    <source>
        <dbReference type="ARBA" id="ARBA00022989"/>
    </source>
</evidence>
<sequence length="225" mass="23839">MLQDTWLYINTHWDLIGKLSLQHLQIIAIGNGIGVVVGVTVGILISGQGRESIADIVLYLSEIMMTIPSMALFGLLMPILAGLALPSIGYLPAIIALVAYGLLPILRNTYTGLGEVDPAMIEAGRGMGMSNRQILFKVKLPLAVPVIMAGLRNAIVLNIGIAAIAVVIGAGGLGVPIFRGIRNFRPDLILTGAIFVSILAVAVDTLLGQVEKWITPKGVKIGREE</sequence>
<comment type="caution">
    <text evidence="8">The sequence shown here is derived from an EMBL/GenBank/DDBJ whole genome shotgun (WGS) entry which is preliminary data.</text>
</comment>
<accession>A0A662DJM1</accession>
<dbReference type="CDD" id="cd06261">
    <property type="entry name" value="TM_PBP2"/>
    <property type="match status" value="1"/>
</dbReference>
<dbReference type="SUPFAM" id="SSF161098">
    <property type="entry name" value="MetI-like"/>
    <property type="match status" value="1"/>
</dbReference>
<dbReference type="InterPro" id="IPR000515">
    <property type="entry name" value="MetI-like"/>
</dbReference>
<dbReference type="EMBL" id="QMQA01000042">
    <property type="protein sequence ID" value="RLE14483.1"/>
    <property type="molecule type" value="Genomic_DNA"/>
</dbReference>
<dbReference type="GO" id="GO:0005886">
    <property type="term" value="C:plasma membrane"/>
    <property type="evidence" value="ECO:0007669"/>
    <property type="project" value="UniProtKB-SubCell"/>
</dbReference>
<evidence type="ECO:0000256" key="3">
    <source>
        <dbReference type="ARBA" id="ARBA00022692"/>
    </source>
</evidence>
<evidence type="ECO:0000256" key="6">
    <source>
        <dbReference type="RuleBase" id="RU363032"/>
    </source>
</evidence>
<gene>
    <name evidence="8" type="ORF">DRJ04_02290</name>
</gene>
<evidence type="ECO:0000256" key="2">
    <source>
        <dbReference type="ARBA" id="ARBA00022448"/>
    </source>
</evidence>
<keyword evidence="2 6" id="KW-0813">Transport</keyword>
<comment type="similarity">
    <text evidence="6">Belongs to the binding-protein-dependent transport system permease family.</text>
</comment>
<dbReference type="PANTHER" id="PTHR30177:SF4">
    <property type="entry name" value="OSMOPROTECTANT IMPORT PERMEASE PROTEIN OSMW"/>
    <property type="match status" value="1"/>
</dbReference>
<dbReference type="Gene3D" id="1.10.3720.10">
    <property type="entry name" value="MetI-like"/>
    <property type="match status" value="1"/>
</dbReference>
<feature type="domain" description="ABC transmembrane type-1" evidence="7">
    <location>
        <begin position="20"/>
        <end position="207"/>
    </location>
</feature>
<keyword evidence="3" id="KW-0812">Transmembrane</keyword>